<dbReference type="RefSeq" id="WP_354226097.1">
    <property type="nucleotide sequence ID" value="NZ_JBEPSN010000001.1"/>
</dbReference>
<accession>A0ABV2P1V0</accession>
<dbReference type="Proteomes" id="UP001549307">
    <property type="component" value="Unassembled WGS sequence"/>
</dbReference>
<dbReference type="PANTHER" id="PTHR30136:SF24">
    <property type="entry name" value="HTH-TYPE TRANSCRIPTIONAL REPRESSOR ALLR"/>
    <property type="match status" value="1"/>
</dbReference>
<protein>
    <submittedName>
        <fullName evidence="6">IclR family acetate operon transcriptional repressor</fullName>
    </submittedName>
</protein>
<keyword evidence="7" id="KW-1185">Reference proteome</keyword>
<dbReference type="InterPro" id="IPR036390">
    <property type="entry name" value="WH_DNA-bd_sf"/>
</dbReference>
<evidence type="ECO:0000256" key="3">
    <source>
        <dbReference type="ARBA" id="ARBA00023163"/>
    </source>
</evidence>
<keyword evidence="1" id="KW-0805">Transcription regulation</keyword>
<dbReference type="Pfam" id="PF09339">
    <property type="entry name" value="HTH_IclR"/>
    <property type="match status" value="1"/>
</dbReference>
<sequence>MPQEDQISPMLPGTGRNESLQRAFDLLELLARKPDGASVATISLESGLPRSTVSRLLVSLFDAGAVARPGADRRWVLGPTIMRLTNAVAPLVALQGRSRQVLEAITEQVGETSMLAVPTGPATARVTDEVQGPKLVGVRYPWAGQTIDSPASGFVRQLLAELPEAEARRHIDKMTFTQHTGTTTVTKEGLLRAVDKIRKQQHSSVIDELEDGLSGVGVPVHQDGQLIAMLAIYLPTVRLTPELYGQALEALRAGAKKLV</sequence>
<feature type="domain" description="IclR-ED" evidence="5">
    <location>
        <begin position="80"/>
        <end position="259"/>
    </location>
</feature>
<dbReference type="SUPFAM" id="SSF46785">
    <property type="entry name" value="Winged helix' DNA-binding domain"/>
    <property type="match status" value="1"/>
</dbReference>
<evidence type="ECO:0000259" key="5">
    <source>
        <dbReference type="PROSITE" id="PS51078"/>
    </source>
</evidence>
<name>A0ABV2P1V0_9MICC</name>
<dbReference type="InterPro" id="IPR050707">
    <property type="entry name" value="HTH_MetabolicPath_Reg"/>
</dbReference>
<comment type="caution">
    <text evidence="6">The sequence shown here is derived from an EMBL/GenBank/DDBJ whole genome shotgun (WGS) entry which is preliminary data.</text>
</comment>
<dbReference type="Gene3D" id="3.30.450.40">
    <property type="match status" value="1"/>
</dbReference>
<dbReference type="PROSITE" id="PS51077">
    <property type="entry name" value="HTH_ICLR"/>
    <property type="match status" value="1"/>
</dbReference>
<organism evidence="6 7">
    <name type="scientific">Arthrobacter bambusae</name>
    <dbReference type="NCBI Taxonomy" id="1338426"/>
    <lineage>
        <taxon>Bacteria</taxon>
        <taxon>Bacillati</taxon>
        <taxon>Actinomycetota</taxon>
        <taxon>Actinomycetes</taxon>
        <taxon>Micrococcales</taxon>
        <taxon>Micrococcaceae</taxon>
        <taxon>Arthrobacter</taxon>
    </lineage>
</organism>
<feature type="domain" description="HTH iclR-type" evidence="4">
    <location>
        <begin position="17"/>
        <end position="79"/>
    </location>
</feature>
<reference evidence="6 7" key="1">
    <citation type="submission" date="2024-06" db="EMBL/GenBank/DDBJ databases">
        <title>Sorghum-associated microbial communities from plants grown in Nebraska, USA.</title>
        <authorList>
            <person name="Schachtman D."/>
        </authorList>
    </citation>
    <scope>NUCLEOTIDE SEQUENCE [LARGE SCALE GENOMIC DNA]</scope>
    <source>
        <strain evidence="6 7">3552</strain>
    </source>
</reference>
<dbReference type="Pfam" id="PF01614">
    <property type="entry name" value="IclR_C"/>
    <property type="match status" value="1"/>
</dbReference>
<dbReference type="EMBL" id="JBEPSN010000001">
    <property type="protein sequence ID" value="MET4538571.1"/>
    <property type="molecule type" value="Genomic_DNA"/>
</dbReference>
<evidence type="ECO:0000259" key="4">
    <source>
        <dbReference type="PROSITE" id="PS51077"/>
    </source>
</evidence>
<proteinExistence type="predicted"/>
<dbReference type="InterPro" id="IPR036388">
    <property type="entry name" value="WH-like_DNA-bd_sf"/>
</dbReference>
<evidence type="ECO:0000256" key="2">
    <source>
        <dbReference type="ARBA" id="ARBA00023125"/>
    </source>
</evidence>
<dbReference type="InterPro" id="IPR005471">
    <property type="entry name" value="Tscrpt_reg_IclR_N"/>
</dbReference>
<gene>
    <name evidence="6" type="ORF">ABIE37_000326</name>
</gene>
<keyword evidence="3" id="KW-0804">Transcription</keyword>
<keyword evidence="2" id="KW-0238">DNA-binding</keyword>
<dbReference type="PROSITE" id="PS51078">
    <property type="entry name" value="ICLR_ED"/>
    <property type="match status" value="1"/>
</dbReference>
<dbReference type="InterPro" id="IPR029016">
    <property type="entry name" value="GAF-like_dom_sf"/>
</dbReference>
<dbReference type="SMART" id="SM00346">
    <property type="entry name" value="HTH_ICLR"/>
    <property type="match status" value="1"/>
</dbReference>
<evidence type="ECO:0000313" key="7">
    <source>
        <dbReference type="Proteomes" id="UP001549307"/>
    </source>
</evidence>
<evidence type="ECO:0000313" key="6">
    <source>
        <dbReference type="EMBL" id="MET4538571.1"/>
    </source>
</evidence>
<dbReference type="InterPro" id="IPR014757">
    <property type="entry name" value="Tscrpt_reg_IclR_C"/>
</dbReference>
<dbReference type="Gene3D" id="1.10.10.10">
    <property type="entry name" value="Winged helix-like DNA-binding domain superfamily/Winged helix DNA-binding domain"/>
    <property type="match status" value="1"/>
</dbReference>
<dbReference type="SUPFAM" id="SSF55781">
    <property type="entry name" value="GAF domain-like"/>
    <property type="match status" value="1"/>
</dbReference>
<evidence type="ECO:0000256" key="1">
    <source>
        <dbReference type="ARBA" id="ARBA00023015"/>
    </source>
</evidence>
<dbReference type="PANTHER" id="PTHR30136">
    <property type="entry name" value="HELIX-TURN-HELIX TRANSCRIPTIONAL REGULATOR, ICLR FAMILY"/>
    <property type="match status" value="1"/>
</dbReference>
<dbReference type="GeneID" id="92751302"/>